<dbReference type="RefSeq" id="WP_084123045.1">
    <property type="nucleotide sequence ID" value="NZ_LT838813.1"/>
</dbReference>
<dbReference type="PANTHER" id="PTHR43674:SF13">
    <property type="entry name" value="CN HYDROLASE DOMAIN-CONTAINING PROTEIN"/>
    <property type="match status" value="1"/>
</dbReference>
<keyword evidence="4" id="KW-1185">Reference proteome</keyword>
<evidence type="ECO:0000313" key="3">
    <source>
        <dbReference type="EMBL" id="SMD46101.1"/>
    </source>
</evidence>
<dbReference type="AlphaFoldDB" id="A0A1W2HBD3"/>
<dbReference type="InterPro" id="IPR036526">
    <property type="entry name" value="C-N_Hydrolase_sf"/>
</dbReference>
<dbReference type="OrthoDB" id="9811121at2"/>
<gene>
    <name evidence="3" type="ORF">SAMN00777080_4780</name>
</gene>
<protein>
    <submittedName>
        <fullName evidence="3">Predicted amidohydrolase</fullName>
    </submittedName>
</protein>
<dbReference type="CDD" id="cd07197">
    <property type="entry name" value="nitrilase"/>
    <property type="match status" value="1"/>
</dbReference>
<dbReference type="Pfam" id="PF00795">
    <property type="entry name" value="CN_hydrolase"/>
    <property type="match status" value="1"/>
</dbReference>
<accession>A0A1W2HBD3</accession>
<dbReference type="GO" id="GO:0016811">
    <property type="term" value="F:hydrolase activity, acting on carbon-nitrogen (but not peptide) bonds, in linear amides"/>
    <property type="evidence" value="ECO:0007669"/>
    <property type="project" value="TreeGrafter"/>
</dbReference>
<evidence type="ECO:0000313" key="4">
    <source>
        <dbReference type="Proteomes" id="UP000192333"/>
    </source>
</evidence>
<dbReference type="SUPFAM" id="SSF56317">
    <property type="entry name" value="Carbon-nitrogen hydrolase"/>
    <property type="match status" value="1"/>
</dbReference>
<dbReference type="InterPro" id="IPR003010">
    <property type="entry name" value="C-N_Hydrolase"/>
</dbReference>
<keyword evidence="1 3" id="KW-0378">Hydrolase</keyword>
<sequence>MKKIGFGFLVVILIWVIWANWSFSSELPTVISEISTVSQLSYENGDSSTHDRNIVGIQPYMLETDYLTQQQFQDKLDSYFKTANDQGFFRENTMVLLPEYLGTWLVIAGEKKSVADAGNLTWAMAQLVLSNPIQFSKFYGKSDIESDRIAAALFRMKAEKMAHIYQHVFKKLAEEYQVYIAAGSILLPGPEVKNGILEVDIEAPIYNTSFIFDPEGNLFTQSIRKAFPIESEHPFVTASPTSDIPTFDLPFGKIGVLVCADSWYPESYQAIQGVEVVLVNSYCAIDGAMDVSWAGYNGAPAPIDVDLNDIGVLNERQAWEKYALPGRIGISGAKIGANVFLRGKLWDLGTDGQPFFIRDGKLLEIEEAEKGGIWSMEF</sequence>
<dbReference type="Proteomes" id="UP000192333">
    <property type="component" value="Chromosome I"/>
</dbReference>
<evidence type="ECO:0000256" key="1">
    <source>
        <dbReference type="ARBA" id="ARBA00022801"/>
    </source>
</evidence>
<evidence type="ECO:0000259" key="2">
    <source>
        <dbReference type="Pfam" id="PF00795"/>
    </source>
</evidence>
<dbReference type="Gene3D" id="3.60.110.10">
    <property type="entry name" value="Carbon-nitrogen hydrolase"/>
    <property type="match status" value="1"/>
</dbReference>
<dbReference type="EMBL" id="LT838813">
    <property type="protein sequence ID" value="SMD46101.1"/>
    <property type="molecule type" value="Genomic_DNA"/>
</dbReference>
<name>A0A1W2HBD3_9BACT</name>
<organism evidence="3 4">
    <name type="scientific">Aquiflexum balticum DSM 16537</name>
    <dbReference type="NCBI Taxonomy" id="758820"/>
    <lineage>
        <taxon>Bacteria</taxon>
        <taxon>Pseudomonadati</taxon>
        <taxon>Bacteroidota</taxon>
        <taxon>Cytophagia</taxon>
        <taxon>Cytophagales</taxon>
        <taxon>Cyclobacteriaceae</taxon>
        <taxon>Aquiflexum</taxon>
    </lineage>
</organism>
<reference evidence="4" key="1">
    <citation type="submission" date="2017-04" db="EMBL/GenBank/DDBJ databases">
        <authorList>
            <person name="Varghese N."/>
            <person name="Submissions S."/>
        </authorList>
    </citation>
    <scope>NUCLEOTIDE SEQUENCE [LARGE SCALE GENOMIC DNA]</scope>
    <source>
        <strain evidence="4">DSM 16537</strain>
    </source>
</reference>
<dbReference type="STRING" id="758820.SAMN00777080_4780"/>
<dbReference type="InterPro" id="IPR050345">
    <property type="entry name" value="Aliph_Amidase/BUP"/>
</dbReference>
<proteinExistence type="predicted"/>
<feature type="domain" description="CN hydrolase" evidence="2">
    <location>
        <begin position="169"/>
        <end position="279"/>
    </location>
</feature>
<dbReference type="PANTHER" id="PTHR43674">
    <property type="entry name" value="NITRILASE C965.09-RELATED"/>
    <property type="match status" value="1"/>
</dbReference>